<keyword evidence="2" id="KW-1185">Reference proteome</keyword>
<dbReference type="EMBL" id="MKEK01000001">
    <property type="protein sequence ID" value="OEY70530.1"/>
    <property type="molecule type" value="Genomic_DNA"/>
</dbReference>
<dbReference type="STRING" id="1628148.BI198_13885"/>
<dbReference type="OrthoDB" id="5769983at2"/>
<gene>
    <name evidence="1" type="ORF">BI198_13885</name>
</gene>
<sequence length="107" mass="12306">MRLVLLFIVALGTSGLTVAADFYQVPLASDAREFARLDSKLPAVLSYFSQQSMPALRQYYLQHLGEPVKTEAIYGRENLYFQVDGHQVRILLSERNDWRQVDIMVQQ</sequence>
<reference evidence="2" key="1">
    <citation type="submission" date="2016-09" db="EMBL/GenBank/DDBJ databases">
        <authorList>
            <person name="Wan X."/>
            <person name="Hou S."/>
        </authorList>
    </citation>
    <scope>NUCLEOTIDE SEQUENCE [LARGE SCALE GENOMIC DNA]</scope>
    <source>
        <strain evidence="2">KH87</strain>
    </source>
</reference>
<proteinExistence type="predicted"/>
<dbReference type="RefSeq" id="WP_070050084.1">
    <property type="nucleotide sequence ID" value="NZ_CBCSDO010000002.1"/>
</dbReference>
<organism evidence="1 2">
    <name type="scientific">Rheinheimera salexigens</name>
    <dbReference type="NCBI Taxonomy" id="1628148"/>
    <lineage>
        <taxon>Bacteria</taxon>
        <taxon>Pseudomonadati</taxon>
        <taxon>Pseudomonadota</taxon>
        <taxon>Gammaproteobacteria</taxon>
        <taxon>Chromatiales</taxon>
        <taxon>Chromatiaceae</taxon>
        <taxon>Rheinheimera</taxon>
    </lineage>
</organism>
<dbReference type="AlphaFoldDB" id="A0A1E7Q8S2"/>
<name>A0A1E7Q8S2_9GAMM</name>
<protein>
    <submittedName>
        <fullName evidence="1">Uncharacterized protein</fullName>
    </submittedName>
</protein>
<accession>A0A1E7Q8S2</accession>
<comment type="caution">
    <text evidence="1">The sequence shown here is derived from an EMBL/GenBank/DDBJ whole genome shotgun (WGS) entry which is preliminary data.</text>
</comment>
<evidence type="ECO:0000313" key="2">
    <source>
        <dbReference type="Proteomes" id="UP000242258"/>
    </source>
</evidence>
<dbReference type="Proteomes" id="UP000242258">
    <property type="component" value="Unassembled WGS sequence"/>
</dbReference>
<evidence type="ECO:0000313" key="1">
    <source>
        <dbReference type="EMBL" id="OEY70530.1"/>
    </source>
</evidence>